<evidence type="ECO:0000313" key="3">
    <source>
        <dbReference type="Proteomes" id="UP001251528"/>
    </source>
</evidence>
<dbReference type="Proteomes" id="UP001251528">
    <property type="component" value="Unassembled WGS sequence"/>
</dbReference>
<protein>
    <submittedName>
        <fullName evidence="2">Uncharacterized protein</fullName>
    </submittedName>
</protein>
<gene>
    <name evidence="2" type="ORF">QQS21_011341</name>
</gene>
<feature type="region of interest" description="Disordered" evidence="1">
    <location>
        <begin position="1"/>
        <end position="20"/>
    </location>
</feature>
<evidence type="ECO:0000256" key="1">
    <source>
        <dbReference type="SAM" id="MobiDB-lite"/>
    </source>
</evidence>
<comment type="caution">
    <text evidence="2">The sequence shown here is derived from an EMBL/GenBank/DDBJ whole genome shotgun (WGS) entry which is preliminary data.</text>
</comment>
<reference evidence="2" key="1">
    <citation type="submission" date="2023-06" db="EMBL/GenBank/DDBJ databases">
        <title>Conoideocrella luteorostrata (Hypocreales: Clavicipitaceae), a potential biocontrol fungus for elongate hemlock scale in United States Christmas tree production areas.</title>
        <authorList>
            <person name="Barrett H."/>
            <person name="Lovett B."/>
            <person name="Macias A.M."/>
            <person name="Stajich J.E."/>
            <person name="Kasson M.T."/>
        </authorList>
    </citation>
    <scope>NUCLEOTIDE SEQUENCE</scope>
    <source>
        <strain evidence="2">ARSEF 14590</strain>
    </source>
</reference>
<dbReference type="AlphaFoldDB" id="A0AAJ0FNN4"/>
<name>A0AAJ0FNN4_9HYPO</name>
<dbReference type="EMBL" id="JASWJB010000376">
    <property type="protein sequence ID" value="KAK2590982.1"/>
    <property type="molecule type" value="Genomic_DNA"/>
</dbReference>
<sequence length="206" mass="23139">MGFSMELSQPAKTSQLMSDGKLDKELYEDTVTKKPPGPGCGRNDAYEKTYYGFQMRLGNPQRVFDGLVCYFKPKPAEEQDRGCIGPEHHVYPSVPMGPSSRRNFRRPRILPTSTLPPYNIDPLTDTKRHQAHFPGIRAPDQRQASSLWSFADTFSATHAYSGVLPVKELALPDWTWQGPISQISAVFHAGPVPVTRMFETLTRIIS</sequence>
<evidence type="ECO:0000313" key="2">
    <source>
        <dbReference type="EMBL" id="KAK2590982.1"/>
    </source>
</evidence>
<organism evidence="2 3">
    <name type="scientific">Conoideocrella luteorostrata</name>
    <dbReference type="NCBI Taxonomy" id="1105319"/>
    <lineage>
        <taxon>Eukaryota</taxon>
        <taxon>Fungi</taxon>
        <taxon>Dikarya</taxon>
        <taxon>Ascomycota</taxon>
        <taxon>Pezizomycotina</taxon>
        <taxon>Sordariomycetes</taxon>
        <taxon>Hypocreomycetidae</taxon>
        <taxon>Hypocreales</taxon>
        <taxon>Clavicipitaceae</taxon>
        <taxon>Conoideocrella</taxon>
    </lineage>
</organism>
<keyword evidence="3" id="KW-1185">Reference proteome</keyword>
<feature type="compositionally biased region" description="Polar residues" evidence="1">
    <location>
        <begin position="1"/>
        <end position="17"/>
    </location>
</feature>
<proteinExistence type="predicted"/>
<accession>A0AAJ0FNN4</accession>